<feature type="transmembrane region" description="Helical" evidence="2">
    <location>
        <begin position="155"/>
        <end position="179"/>
    </location>
</feature>
<sequence length="353" mass="37673">MPSSDAAQPIPRSYQFVLFCVGGAWYLASDTIAGRAARGISSRFGFGSLRGLLAGCFTLFLLVVGLRLLDWIATRDGSLATVAPLPRREGYGTEWGLGTAFGWGLAIAVVLPVMLTGHLVVNYVFNLSTFGALLTGIATLAVATLTQEIVFRGYLFLRLSGAIGPAWATLLLSIVFGFYLMQIPAIGSATPLFAVSILFGVLLFMAYRRTHALWLGWGLNFAYRAVVAILFGLPIAGRAEFSSIIDSDTTGSVRVSGGEFGPDAALLTIPIMLVALIVLYRLTREYAWKYTLPVIVAGGYEVTVAPPAAHTAMERQAAAAPPPLVQILATTPQTRSVEPPPMPFSPPPPPKPE</sequence>
<dbReference type="EMBL" id="FZOU01000003">
    <property type="protein sequence ID" value="SNT02587.1"/>
    <property type="molecule type" value="Genomic_DNA"/>
</dbReference>
<feature type="transmembrane region" description="Helical" evidence="2">
    <location>
        <begin position="48"/>
        <end position="69"/>
    </location>
</feature>
<feature type="transmembrane region" description="Helical" evidence="2">
    <location>
        <begin position="264"/>
        <end position="282"/>
    </location>
</feature>
<dbReference type="Pfam" id="PF02517">
    <property type="entry name" value="Rce1-like"/>
    <property type="match status" value="1"/>
</dbReference>
<reference evidence="4 5" key="1">
    <citation type="submission" date="2017-06" db="EMBL/GenBank/DDBJ databases">
        <authorList>
            <person name="Kim H.J."/>
            <person name="Triplett B.A."/>
        </authorList>
    </citation>
    <scope>NUCLEOTIDE SEQUENCE [LARGE SCALE GENOMIC DNA]</scope>
    <source>
        <strain evidence="4 5">DSM 18704</strain>
    </source>
</reference>
<protein>
    <recommendedName>
        <fullName evidence="3">CAAX prenyl protease 2/Lysostaphin resistance protein A-like domain-containing protein</fullName>
    </recommendedName>
</protein>
<evidence type="ECO:0000256" key="1">
    <source>
        <dbReference type="SAM" id="MobiDB-lite"/>
    </source>
</evidence>
<evidence type="ECO:0000313" key="4">
    <source>
        <dbReference type="EMBL" id="SNT02587.1"/>
    </source>
</evidence>
<feature type="transmembrane region" description="Helical" evidence="2">
    <location>
        <begin position="123"/>
        <end position="143"/>
    </location>
</feature>
<feature type="region of interest" description="Disordered" evidence="1">
    <location>
        <begin position="329"/>
        <end position="353"/>
    </location>
</feature>
<dbReference type="AlphaFoldDB" id="A0A239J9N2"/>
<evidence type="ECO:0000259" key="3">
    <source>
        <dbReference type="Pfam" id="PF02517"/>
    </source>
</evidence>
<evidence type="ECO:0000313" key="5">
    <source>
        <dbReference type="Proteomes" id="UP000198356"/>
    </source>
</evidence>
<name>A0A239J9N2_9BACT</name>
<accession>A0A239J9N2</accession>
<keyword evidence="2" id="KW-1133">Transmembrane helix</keyword>
<dbReference type="GO" id="GO:0080120">
    <property type="term" value="P:CAAX-box protein maturation"/>
    <property type="evidence" value="ECO:0007669"/>
    <property type="project" value="UniProtKB-ARBA"/>
</dbReference>
<feature type="transmembrane region" description="Helical" evidence="2">
    <location>
        <begin position="185"/>
        <end position="207"/>
    </location>
</feature>
<evidence type="ECO:0000256" key="2">
    <source>
        <dbReference type="SAM" id="Phobius"/>
    </source>
</evidence>
<organism evidence="4 5">
    <name type="scientific">Granulicella rosea</name>
    <dbReference type="NCBI Taxonomy" id="474952"/>
    <lineage>
        <taxon>Bacteria</taxon>
        <taxon>Pseudomonadati</taxon>
        <taxon>Acidobacteriota</taxon>
        <taxon>Terriglobia</taxon>
        <taxon>Terriglobales</taxon>
        <taxon>Acidobacteriaceae</taxon>
        <taxon>Granulicella</taxon>
    </lineage>
</organism>
<dbReference type="InterPro" id="IPR003675">
    <property type="entry name" value="Rce1/LyrA-like_dom"/>
</dbReference>
<dbReference type="GO" id="GO:0004175">
    <property type="term" value="F:endopeptidase activity"/>
    <property type="evidence" value="ECO:0007669"/>
    <property type="project" value="UniProtKB-ARBA"/>
</dbReference>
<dbReference type="PANTHER" id="PTHR39430">
    <property type="entry name" value="MEMBRANE-ASSOCIATED PROTEASE-RELATED"/>
    <property type="match status" value="1"/>
</dbReference>
<feature type="transmembrane region" description="Helical" evidence="2">
    <location>
        <begin position="214"/>
        <end position="236"/>
    </location>
</feature>
<gene>
    <name evidence="4" type="ORF">SAMN05421770_103507</name>
</gene>
<keyword evidence="2" id="KW-0812">Transmembrane</keyword>
<feature type="transmembrane region" description="Helical" evidence="2">
    <location>
        <begin position="12"/>
        <end position="28"/>
    </location>
</feature>
<proteinExistence type="predicted"/>
<dbReference type="Proteomes" id="UP000198356">
    <property type="component" value="Unassembled WGS sequence"/>
</dbReference>
<keyword evidence="2" id="KW-0472">Membrane</keyword>
<feature type="transmembrane region" description="Helical" evidence="2">
    <location>
        <begin position="95"/>
        <end position="117"/>
    </location>
</feature>
<feature type="domain" description="CAAX prenyl protease 2/Lysostaphin resistance protein A-like" evidence="3">
    <location>
        <begin position="132"/>
        <end position="223"/>
    </location>
</feature>
<dbReference type="PANTHER" id="PTHR39430:SF1">
    <property type="entry name" value="PROTEASE"/>
    <property type="match status" value="1"/>
</dbReference>
<feature type="compositionally biased region" description="Pro residues" evidence="1">
    <location>
        <begin position="338"/>
        <end position="353"/>
    </location>
</feature>
<keyword evidence="5" id="KW-1185">Reference proteome</keyword>